<dbReference type="Pfam" id="PF00326">
    <property type="entry name" value="Peptidase_S9"/>
    <property type="match status" value="1"/>
</dbReference>
<dbReference type="SUPFAM" id="SSF82171">
    <property type="entry name" value="DPP6 N-terminal domain-like"/>
    <property type="match status" value="1"/>
</dbReference>
<feature type="domain" description="Peptidase S9 prolyl oligopeptidase catalytic" evidence="2">
    <location>
        <begin position="642"/>
        <end position="810"/>
    </location>
</feature>
<dbReference type="RefSeq" id="WP_191181264.1">
    <property type="nucleotide sequence ID" value="NZ_JACXXP010000044.1"/>
</dbReference>
<dbReference type="SUPFAM" id="SSF53474">
    <property type="entry name" value="alpha/beta-Hydrolases"/>
    <property type="match status" value="1"/>
</dbReference>
<organism evidence="4 6">
    <name type="scientific">Chryseobacterium muglaense</name>
    <dbReference type="NCBI Taxonomy" id="2893752"/>
    <lineage>
        <taxon>Bacteria</taxon>
        <taxon>Pseudomonadati</taxon>
        <taxon>Bacteroidota</taxon>
        <taxon>Flavobacteriia</taxon>
        <taxon>Flavobacteriales</taxon>
        <taxon>Weeksellaceae</taxon>
        <taxon>Chryseobacterium group</taxon>
        <taxon>Chryseobacterium</taxon>
    </lineage>
</organism>
<dbReference type="InterPro" id="IPR001375">
    <property type="entry name" value="Peptidase_S9_cat"/>
</dbReference>
<evidence type="ECO:0000259" key="2">
    <source>
        <dbReference type="Pfam" id="PF00326"/>
    </source>
</evidence>
<evidence type="ECO:0000313" key="4">
    <source>
        <dbReference type="EMBL" id="MCC9033046.1"/>
    </source>
</evidence>
<dbReference type="EMBL" id="JAJJML010000001">
    <property type="protein sequence ID" value="MCC9033046.1"/>
    <property type="molecule type" value="Genomic_DNA"/>
</dbReference>
<reference evidence="4" key="1">
    <citation type="submission" date="2021-11" db="EMBL/GenBank/DDBJ databases">
        <title>Description of novel Chryseobacterium species.</title>
        <authorList>
            <person name="Saticioglu I.B."/>
            <person name="Ay H."/>
            <person name="Altun S."/>
            <person name="Duman M."/>
        </authorList>
    </citation>
    <scope>NUCLEOTIDE SEQUENCE</scope>
    <source>
        <strain evidence="4">C-39</strain>
    </source>
</reference>
<dbReference type="EMBL" id="JACXXP010000044">
    <property type="protein sequence ID" value="MBD3906892.1"/>
    <property type="molecule type" value="Genomic_DNA"/>
</dbReference>
<dbReference type="GO" id="GO:0006508">
    <property type="term" value="P:proteolysis"/>
    <property type="evidence" value="ECO:0007669"/>
    <property type="project" value="InterPro"/>
</dbReference>
<dbReference type="Gene3D" id="3.40.50.1820">
    <property type="entry name" value="alpha/beta hydrolase"/>
    <property type="match status" value="1"/>
</dbReference>
<protein>
    <submittedName>
        <fullName evidence="4">Prolyl oligopeptidase family serine peptidase</fullName>
    </submittedName>
    <submittedName>
        <fullName evidence="3">S9 family peptidase</fullName>
    </submittedName>
</protein>
<dbReference type="Proteomes" id="UP001107960">
    <property type="component" value="Unassembled WGS sequence"/>
</dbReference>
<dbReference type="GO" id="GO:0004252">
    <property type="term" value="F:serine-type endopeptidase activity"/>
    <property type="evidence" value="ECO:0007669"/>
    <property type="project" value="TreeGrafter"/>
</dbReference>
<dbReference type="AlphaFoldDB" id="A0A9Q3UT67"/>
<accession>A0A9Q3UT67</accession>
<gene>
    <name evidence="3" type="ORF">IEW27_20100</name>
    <name evidence="4" type="ORF">LNP80_02085</name>
</gene>
<evidence type="ECO:0000313" key="3">
    <source>
        <dbReference type="EMBL" id="MBD3906892.1"/>
    </source>
</evidence>
<proteinExistence type="predicted"/>
<keyword evidence="5" id="KW-1185">Reference proteome</keyword>
<sequence length="824" mass="94681">MAIALLIVQFHWSFARVDNDSLEAVMDRYYRPHLLAFSPKGHWAIAEKRYGRSSDTAMVYGAQGNGKIMGSVINMKVSRTFLKEEALLSSGVGIAEYWNLITGKKNQFRNLKRTTGLSETGTFCLLGNNGNAVVYDISGKLRYSIPNVNGYTISDGLKRTFVKASNDGYSEIYDLSGIAPVKIYSTKQELGHVQMSDRNTYLIATEYNQDTNINKVFIFNTITKKTNTFDIPELKREDFPAFTEMDDGLSLMMKVQRAIQKSKMVEIWYGNDGNLLNTEKGYDNNVLNWIINLQSDSIEIIPTIPRQQFLPSGNGQHFFSFIKGEVQDYRTLNEHVKMSVYDRLSKSYSTLDTIKNADLYLSNHGNITVYRTLDKKWNYYDLLTHKKIVIGGSNFRNPTFSADDKLVYFESDDGLYVFTPSKNITELISETGGHQAEIVNKNKTSSNVGNIHFYRIVLEKNKPLVLKMWNERENTTSYHFYKKGKRTVIIPTNHNHIPAAFFTKDGQKVVFVEENYTKSPRIIYKDLQSSNKKNTILDESHDAQSAKYRQEIIRYTNSDGKPLKGILYYPAQFDPKRKYPMVVKIYQVQSDISNHYHTIGYSSYIGFDQRLLVEKGYFVFLPDIVYGKQGTGLSALDCVHQSLDAVLAETSIDSSKIGLIGHSHGGYETNFIATHSKRFAAYHSGAGNSDIVRSYFSYNYNFNSPFYWQYEDGQYDMPSSFAHNKEVYFRNNPIHYSDQVNAPILLWAGKKDKNIVWDQVMEFYVGLKRNQKDVIALFYPNQGHALGATGAERKDLYYRSLEWWDYFLKNKKDVSWIDLQMVKK</sequence>
<comment type="caution">
    <text evidence="4">The sequence shown here is derived from an EMBL/GenBank/DDBJ whole genome shotgun (WGS) entry which is preliminary data.</text>
</comment>
<dbReference type="PANTHER" id="PTHR42776">
    <property type="entry name" value="SERINE PEPTIDASE S9 FAMILY MEMBER"/>
    <property type="match status" value="1"/>
</dbReference>
<dbReference type="InterPro" id="IPR029058">
    <property type="entry name" value="AB_hydrolase_fold"/>
</dbReference>
<evidence type="ECO:0000313" key="5">
    <source>
        <dbReference type="Proteomes" id="UP000603715"/>
    </source>
</evidence>
<dbReference type="Proteomes" id="UP000603715">
    <property type="component" value="Unassembled WGS sequence"/>
</dbReference>
<evidence type="ECO:0000256" key="1">
    <source>
        <dbReference type="ARBA" id="ARBA00022801"/>
    </source>
</evidence>
<reference evidence="3" key="3">
    <citation type="submission" date="2024-05" db="EMBL/GenBank/DDBJ databases">
        <title>Description of novel Chryseobacterium sp. strain C-2.</title>
        <authorList>
            <person name="Saticioglu I.B."/>
        </authorList>
    </citation>
    <scope>NUCLEOTIDE SEQUENCE</scope>
    <source>
        <strain evidence="3">C-2</strain>
    </source>
</reference>
<dbReference type="PANTHER" id="PTHR42776:SF4">
    <property type="entry name" value="ACYLAMINO-ACID-RELEASING ENZYME"/>
    <property type="match status" value="1"/>
</dbReference>
<name>A0A9Q3UT67_9FLAO</name>
<evidence type="ECO:0000313" key="6">
    <source>
        <dbReference type="Proteomes" id="UP001107960"/>
    </source>
</evidence>
<reference evidence="5" key="2">
    <citation type="submission" date="2023-07" db="EMBL/GenBank/DDBJ databases">
        <title>Description of novel Chryseobacterium sp. strain C-2.</title>
        <authorList>
            <person name="Saticioglu I.B."/>
        </authorList>
    </citation>
    <scope>NUCLEOTIDE SEQUENCE [LARGE SCALE GENOMIC DNA]</scope>
    <source>
        <strain evidence="5">C-2</strain>
    </source>
</reference>
<keyword evidence="1" id="KW-0378">Hydrolase</keyword>